<organism evidence="1 2">
    <name type="scientific">Sporidiobolus salmonicolor</name>
    <name type="common">Yeast-like fungus</name>
    <name type="synonym">Sporobolomyces salmonicolor</name>
    <dbReference type="NCBI Taxonomy" id="5005"/>
    <lineage>
        <taxon>Eukaryota</taxon>
        <taxon>Fungi</taxon>
        <taxon>Dikarya</taxon>
        <taxon>Basidiomycota</taxon>
        <taxon>Pucciniomycotina</taxon>
        <taxon>Microbotryomycetes</taxon>
        <taxon>Sporidiobolales</taxon>
        <taxon>Sporidiobolaceae</taxon>
        <taxon>Sporobolomyces</taxon>
    </lineage>
</organism>
<reference evidence="2" key="1">
    <citation type="submission" date="2015-02" db="EMBL/GenBank/DDBJ databases">
        <authorList>
            <person name="Gon?alves P."/>
        </authorList>
    </citation>
    <scope>NUCLEOTIDE SEQUENCE [LARGE SCALE GENOMIC DNA]</scope>
</reference>
<dbReference type="EMBL" id="CENE01000003">
    <property type="protein sequence ID" value="CEQ39393.1"/>
    <property type="molecule type" value="Genomic_DNA"/>
</dbReference>
<gene>
    <name evidence="1" type="primary">SPOSA6832_00908</name>
</gene>
<dbReference type="Proteomes" id="UP000243876">
    <property type="component" value="Unassembled WGS sequence"/>
</dbReference>
<proteinExistence type="predicted"/>
<evidence type="ECO:0000313" key="1">
    <source>
        <dbReference type="EMBL" id="CEQ39393.1"/>
    </source>
</evidence>
<name>A0A0D6EHY0_SPOSA</name>
<protein>
    <submittedName>
        <fullName evidence="1">SPOSA6832_00908-mRNA-1:cds</fullName>
    </submittedName>
</protein>
<sequence length="222" mass="24543">MADPAPEGPPAPAQPVPQLGRRAKLTQDALLAASNKVIKVLDEKAMAQCFPTYADKEQRLLVGLREMVVNAFNEAVPLAWSDMVRNANFIEKANTLDIIVADAEARRKRNEDPRNLFATGANGSVTIPNATVPILRNATAELREKRIALAEKNAATYERIARLCTATTSSEAQIQQILQDFQTVLRTDRSRRPQTIQALETIDQKALEEMQDELVKVVGNEL</sequence>
<keyword evidence="2" id="KW-1185">Reference proteome</keyword>
<accession>A0A0D6EHY0</accession>
<dbReference type="AlphaFoldDB" id="A0A0D6EHY0"/>
<dbReference type="OrthoDB" id="18453at2759"/>
<evidence type="ECO:0000313" key="2">
    <source>
        <dbReference type="Proteomes" id="UP000243876"/>
    </source>
</evidence>